<evidence type="ECO:0000259" key="1">
    <source>
        <dbReference type="PROSITE" id="PS50851"/>
    </source>
</evidence>
<organism evidence="2 3">
    <name type="scientific">Rhodoferax ferrireducens</name>
    <dbReference type="NCBI Taxonomy" id="192843"/>
    <lineage>
        <taxon>Bacteria</taxon>
        <taxon>Pseudomonadati</taxon>
        <taxon>Pseudomonadota</taxon>
        <taxon>Betaproteobacteria</taxon>
        <taxon>Burkholderiales</taxon>
        <taxon>Comamonadaceae</taxon>
        <taxon>Rhodoferax</taxon>
    </lineage>
</organism>
<reference evidence="2 3" key="1">
    <citation type="submission" date="2017-01" db="EMBL/GenBank/DDBJ databases">
        <title>Novel large sulfur bacteria in the metagenomes of groundwater-fed chemosynthetic microbial mats in the Lake Huron basin.</title>
        <authorList>
            <person name="Sharrar A.M."/>
            <person name="Flood B.E."/>
            <person name="Bailey J.V."/>
            <person name="Jones D.S."/>
            <person name="Biddanda B."/>
            <person name="Ruberg S.A."/>
            <person name="Marcus D.N."/>
            <person name="Dick G.J."/>
        </authorList>
    </citation>
    <scope>NUCLEOTIDE SEQUENCE [LARGE SCALE GENOMIC DNA]</scope>
    <source>
        <strain evidence="2">A7</strain>
    </source>
</reference>
<dbReference type="GO" id="GO:0006935">
    <property type="term" value="P:chemotaxis"/>
    <property type="evidence" value="ECO:0007669"/>
    <property type="project" value="InterPro"/>
</dbReference>
<dbReference type="Pfam" id="PF01584">
    <property type="entry name" value="CheW"/>
    <property type="match status" value="1"/>
</dbReference>
<dbReference type="InterPro" id="IPR036061">
    <property type="entry name" value="CheW-like_dom_sf"/>
</dbReference>
<evidence type="ECO:0000313" key="2">
    <source>
        <dbReference type="EMBL" id="OQW87075.1"/>
    </source>
</evidence>
<evidence type="ECO:0000313" key="3">
    <source>
        <dbReference type="Proteomes" id="UP000192505"/>
    </source>
</evidence>
<name>A0A1W9KRV4_9BURK</name>
<dbReference type="AlphaFoldDB" id="A0A1W9KRV4"/>
<gene>
    <name evidence="2" type="ORF">BWK72_15190</name>
</gene>
<dbReference type="InterPro" id="IPR002545">
    <property type="entry name" value="CheW-lke_dom"/>
</dbReference>
<dbReference type="EMBL" id="MTEI01000011">
    <property type="protein sequence ID" value="OQW87075.1"/>
    <property type="molecule type" value="Genomic_DNA"/>
</dbReference>
<dbReference type="SUPFAM" id="SSF50341">
    <property type="entry name" value="CheW-like"/>
    <property type="match status" value="1"/>
</dbReference>
<protein>
    <submittedName>
        <fullName evidence="2">Chemotaxis protein CheW</fullName>
    </submittedName>
</protein>
<accession>A0A1W9KRV4</accession>
<dbReference type="Gene3D" id="2.40.50.180">
    <property type="entry name" value="CheA-289, Domain 4"/>
    <property type="match status" value="1"/>
</dbReference>
<feature type="domain" description="CheW-like" evidence="1">
    <location>
        <begin position="27"/>
        <end position="171"/>
    </location>
</feature>
<dbReference type="SMART" id="SM00260">
    <property type="entry name" value="CheW"/>
    <property type="match status" value="1"/>
</dbReference>
<proteinExistence type="predicted"/>
<dbReference type="GO" id="GO:0007165">
    <property type="term" value="P:signal transduction"/>
    <property type="evidence" value="ECO:0007669"/>
    <property type="project" value="InterPro"/>
</dbReference>
<sequence length="176" mass="19116">MTKKQALRDLQTRLAARLQSAQAQAVSAAWLAVSIAGRPYLLPLSQSGEIFPVSHITRVPYTQPWFCGVANLRGGLFGVVDLVMLIDPPATTVRTELAWAQARLVTLNAEASVNCALVVDSLLGLRRLEAFKSAQPAPAGSPSYFGQCFLDSQDRQWQEIDLYALSQTPAFLSIGN</sequence>
<dbReference type="PROSITE" id="PS50851">
    <property type="entry name" value="CHEW"/>
    <property type="match status" value="1"/>
</dbReference>
<dbReference type="Proteomes" id="UP000192505">
    <property type="component" value="Unassembled WGS sequence"/>
</dbReference>
<comment type="caution">
    <text evidence="2">The sequence shown here is derived from an EMBL/GenBank/DDBJ whole genome shotgun (WGS) entry which is preliminary data.</text>
</comment>